<feature type="domain" description="DUF5625" evidence="1">
    <location>
        <begin position="28"/>
        <end position="154"/>
    </location>
</feature>
<evidence type="ECO:0000313" key="2">
    <source>
        <dbReference type="EMBL" id="QQX52967.1"/>
    </source>
</evidence>
<dbReference type="PROSITE" id="PS51257">
    <property type="entry name" value="PROKAR_LIPOPROTEIN"/>
    <property type="match status" value="1"/>
</dbReference>
<evidence type="ECO:0000313" key="3">
    <source>
        <dbReference type="Proteomes" id="UP000596176"/>
    </source>
</evidence>
<evidence type="ECO:0000259" key="1">
    <source>
        <dbReference type="Pfam" id="PF18539"/>
    </source>
</evidence>
<accession>A0A7U0RN21</accession>
<protein>
    <recommendedName>
        <fullName evidence="1">DUF5625 domain-containing protein</fullName>
    </recommendedName>
</protein>
<organism evidence="2 3">
    <name type="scientific">Serratia proteamaculans</name>
    <dbReference type="NCBI Taxonomy" id="28151"/>
    <lineage>
        <taxon>Bacteria</taxon>
        <taxon>Pseudomonadati</taxon>
        <taxon>Pseudomonadota</taxon>
        <taxon>Gammaproteobacteria</taxon>
        <taxon>Enterobacterales</taxon>
        <taxon>Yersiniaceae</taxon>
        <taxon>Serratia</taxon>
    </lineage>
</organism>
<feature type="domain" description="DUF5625" evidence="1">
    <location>
        <begin position="213"/>
        <end position="344"/>
    </location>
</feature>
<dbReference type="AlphaFoldDB" id="A0A7U0RN21"/>
<dbReference type="Pfam" id="PF18539">
    <property type="entry name" value="DUF5625"/>
    <property type="match status" value="2"/>
</dbReference>
<dbReference type="Gene3D" id="2.60.120.790">
    <property type="match status" value="2"/>
</dbReference>
<sequence>MDYRRLLILLCCIGLVACNEPVVQYKRIYVSQIGQSVEFQFDVKKTGDYQFALLFSASEEKENSEERKLQINLFGDEQNEGEKIPISLRLVKDGKLFSEEVIDSSGTIGRDKFYRGYETNTVLVRNIKIIDLPPGHYSATIGVISDTPDFDYVSTFAMMLDVSPKNLAQVSKQNKATAERLNSEWHTDWRFAKWLAQGVYCIAFCGDSLYIFQPIDISQSRQSVKIDFKVNKEGRYQFALMFDKNTENHEEMFRRLKLFGGFNNKGVVISVSFKLLRNGRIFYNRKINSARSNGSRSVHVEERSIYSSERVVRILELSPGHYSVTITTLGNTPEFIGIESFFSVTAVY</sequence>
<dbReference type="EMBL" id="CP068391">
    <property type="protein sequence ID" value="QQX52967.1"/>
    <property type="molecule type" value="Genomic_DNA"/>
</dbReference>
<gene>
    <name evidence="2" type="ORF">JKX24_22840</name>
</gene>
<proteinExistence type="predicted"/>
<dbReference type="Proteomes" id="UP000596176">
    <property type="component" value="Chromosome"/>
</dbReference>
<dbReference type="InterPro" id="IPR041008">
    <property type="entry name" value="DUF5625"/>
</dbReference>
<reference evidence="2 3" key="1">
    <citation type="submission" date="2021-01" db="EMBL/GenBank/DDBJ databases">
        <title>Chromosome sequence of Serratia proteamaculans strain 94 rif-r, isolated from spoiled beef.</title>
        <authorList>
            <person name="Zaytseva Y.V."/>
            <person name="Iablokov S.N."/>
            <person name="Klyukina A."/>
        </authorList>
    </citation>
    <scope>NUCLEOTIDE SEQUENCE [LARGE SCALE GENOMIC DNA]</scope>
    <source>
        <strain evidence="2 3">94 rif-r</strain>
    </source>
</reference>
<dbReference type="RefSeq" id="WP_207976758.1">
    <property type="nucleotide sequence ID" value="NZ_CP068391.1"/>
</dbReference>
<name>A0A7U0RN21_SERPR</name>